<feature type="chain" id="PRO_5009533667" description="Fibronectin type-III domain-containing protein" evidence="3">
    <location>
        <begin position="29"/>
        <end position="313"/>
    </location>
</feature>
<keyword evidence="3" id="KW-0732">Signal</keyword>
<dbReference type="InterPro" id="IPR036116">
    <property type="entry name" value="FN3_sf"/>
</dbReference>
<dbReference type="Proteomes" id="UP000176939">
    <property type="component" value="Unassembled WGS sequence"/>
</dbReference>
<evidence type="ECO:0000256" key="1">
    <source>
        <dbReference type="SAM" id="MobiDB-lite"/>
    </source>
</evidence>
<dbReference type="EMBL" id="MGFQ01000046">
    <property type="protein sequence ID" value="OGM08433.1"/>
    <property type="molecule type" value="Genomic_DNA"/>
</dbReference>
<dbReference type="SUPFAM" id="SSF49265">
    <property type="entry name" value="Fibronectin type III"/>
    <property type="match status" value="1"/>
</dbReference>
<keyword evidence="2" id="KW-0812">Transmembrane</keyword>
<dbReference type="Gene3D" id="2.60.40.10">
    <property type="entry name" value="Immunoglobulins"/>
    <property type="match status" value="1"/>
</dbReference>
<sequence length="313" mass="34069">MNKIKKNFKLSVILAIFALGLSVGHVKAVNTTVDISQLPQYTNQTVFSISYTAISDDPANIKAQFYYSKEGEGLQILGPQFTGPSNEFEVTGAQVNEGNKKYYFKVIVTYGSDTVSDETSTYFDNSGPDTPSAYSKERIGSTTYKIKWHSPSNDDFAQVLIYRGENPDFSADSGHFVFAQGGLKNTDFEWIDNGLDPNKNYYYLLRALDFAGNSSGLVGDTFVTTGTSTVTSQSPLPASGQVRVLPKEEGQGGQVLGQEETQGTPTPVPTQAGGVVGKVVEFAKNRTKITVLIVAVIVIGGYLIYRRLRSQKS</sequence>
<feature type="signal peptide" evidence="3">
    <location>
        <begin position="1"/>
        <end position="28"/>
    </location>
</feature>
<keyword evidence="2" id="KW-0472">Membrane</keyword>
<dbReference type="InterPro" id="IPR013783">
    <property type="entry name" value="Ig-like_fold"/>
</dbReference>
<evidence type="ECO:0000313" key="5">
    <source>
        <dbReference type="Proteomes" id="UP000176939"/>
    </source>
</evidence>
<accession>A0A1F7X0L0</accession>
<evidence type="ECO:0000256" key="3">
    <source>
        <dbReference type="SAM" id="SignalP"/>
    </source>
</evidence>
<dbReference type="AlphaFoldDB" id="A0A1F7X0L0"/>
<evidence type="ECO:0008006" key="6">
    <source>
        <dbReference type="Google" id="ProtNLM"/>
    </source>
</evidence>
<gene>
    <name evidence="4" type="ORF">A2Z67_06470</name>
</gene>
<reference evidence="4 5" key="1">
    <citation type="journal article" date="2016" name="Nat. Commun.">
        <title>Thousands of microbial genomes shed light on interconnected biogeochemical processes in an aquifer system.</title>
        <authorList>
            <person name="Anantharaman K."/>
            <person name="Brown C.T."/>
            <person name="Hug L.A."/>
            <person name="Sharon I."/>
            <person name="Castelle C.J."/>
            <person name="Probst A.J."/>
            <person name="Thomas B.C."/>
            <person name="Singh A."/>
            <person name="Wilkins M.J."/>
            <person name="Karaoz U."/>
            <person name="Brodie E.L."/>
            <person name="Williams K.H."/>
            <person name="Hubbard S.S."/>
            <person name="Banfield J.F."/>
        </authorList>
    </citation>
    <scope>NUCLEOTIDE SEQUENCE [LARGE SCALE GENOMIC DNA]</scope>
</reference>
<keyword evidence="2" id="KW-1133">Transmembrane helix</keyword>
<evidence type="ECO:0000256" key="2">
    <source>
        <dbReference type="SAM" id="Phobius"/>
    </source>
</evidence>
<organism evidence="4 5">
    <name type="scientific">Candidatus Woesebacteria bacterium RBG_13_36_22</name>
    <dbReference type="NCBI Taxonomy" id="1802478"/>
    <lineage>
        <taxon>Bacteria</taxon>
        <taxon>Candidatus Woeseibacteriota</taxon>
    </lineage>
</organism>
<comment type="caution">
    <text evidence="4">The sequence shown here is derived from an EMBL/GenBank/DDBJ whole genome shotgun (WGS) entry which is preliminary data.</text>
</comment>
<feature type="region of interest" description="Disordered" evidence="1">
    <location>
        <begin position="249"/>
        <end position="270"/>
    </location>
</feature>
<feature type="transmembrane region" description="Helical" evidence="2">
    <location>
        <begin position="289"/>
        <end position="305"/>
    </location>
</feature>
<evidence type="ECO:0000313" key="4">
    <source>
        <dbReference type="EMBL" id="OGM08433.1"/>
    </source>
</evidence>
<protein>
    <recommendedName>
        <fullName evidence="6">Fibronectin type-III domain-containing protein</fullName>
    </recommendedName>
</protein>
<name>A0A1F7X0L0_9BACT</name>
<proteinExistence type="predicted"/>